<comment type="caution">
    <text evidence="3">The sequence shown here is derived from an EMBL/GenBank/DDBJ whole genome shotgun (WGS) entry which is preliminary data.</text>
</comment>
<evidence type="ECO:0000256" key="2">
    <source>
        <dbReference type="SAM" id="MobiDB-lite"/>
    </source>
</evidence>
<evidence type="ECO:0000313" key="3">
    <source>
        <dbReference type="EMBL" id="CAI4014671.1"/>
    </source>
</evidence>
<gene>
    <name evidence="3" type="ORF">C1SCF055_LOCUS39559</name>
</gene>
<feature type="compositionally biased region" description="Acidic residues" evidence="2">
    <location>
        <begin position="243"/>
        <end position="253"/>
    </location>
</feature>
<dbReference type="EMBL" id="CAMXCT010006479">
    <property type="protein sequence ID" value="CAI4014671.1"/>
    <property type="molecule type" value="Genomic_DNA"/>
</dbReference>
<sequence length="311" mass="34842">MAKTTEMSTELGCVRSEAAVVAVKLEATEVLEARSLLDSTIKEKASMEEQLAVLQPKVNQLEQQAAVASDVLKELQPEVKETRARLARSEEDKCETHRDLAQLRASMEKTKVELDAWEQTHAVLVQTVNSHRYVATLSERSSSLDADTHAHEVRLSQQAALIENPSADLDQTSEQVLEARSLLDTTIKEKASMEEQLAVLEPKVNQLEQQAAVANDAMKDSECQSSEEATSDSESDDQKSEDPECQSSEEDSECQSSYEVPPHEFCTELADLELQVILWRQEDVLYNKKRFDELEATLDRLNLAVNLRLPK</sequence>
<dbReference type="SUPFAM" id="SSF57997">
    <property type="entry name" value="Tropomyosin"/>
    <property type="match status" value="1"/>
</dbReference>
<evidence type="ECO:0000313" key="4">
    <source>
        <dbReference type="EMBL" id="CAL1168046.1"/>
    </source>
</evidence>
<dbReference type="EMBL" id="CAMXCT020006479">
    <property type="protein sequence ID" value="CAL1168046.1"/>
    <property type="molecule type" value="Genomic_DNA"/>
</dbReference>
<keyword evidence="6" id="KW-1185">Reference proteome</keyword>
<feature type="region of interest" description="Disordered" evidence="2">
    <location>
        <begin position="213"/>
        <end position="259"/>
    </location>
</feature>
<dbReference type="AlphaFoldDB" id="A0A9P1DSI1"/>
<name>A0A9P1DSI1_9DINO</name>
<reference evidence="3" key="1">
    <citation type="submission" date="2022-10" db="EMBL/GenBank/DDBJ databases">
        <authorList>
            <person name="Chen Y."/>
            <person name="Dougan E. K."/>
            <person name="Chan C."/>
            <person name="Rhodes N."/>
            <person name="Thang M."/>
        </authorList>
    </citation>
    <scope>NUCLEOTIDE SEQUENCE</scope>
</reference>
<dbReference type="EMBL" id="CAMXCT030006479">
    <property type="protein sequence ID" value="CAL4801983.1"/>
    <property type="molecule type" value="Genomic_DNA"/>
</dbReference>
<evidence type="ECO:0000256" key="1">
    <source>
        <dbReference type="SAM" id="Coils"/>
    </source>
</evidence>
<dbReference type="Proteomes" id="UP001152797">
    <property type="component" value="Unassembled WGS sequence"/>
</dbReference>
<organism evidence="3">
    <name type="scientific">Cladocopium goreaui</name>
    <dbReference type="NCBI Taxonomy" id="2562237"/>
    <lineage>
        <taxon>Eukaryota</taxon>
        <taxon>Sar</taxon>
        <taxon>Alveolata</taxon>
        <taxon>Dinophyceae</taxon>
        <taxon>Suessiales</taxon>
        <taxon>Symbiodiniaceae</taxon>
        <taxon>Cladocopium</taxon>
    </lineage>
</organism>
<feature type="coiled-coil region" evidence="1">
    <location>
        <begin position="44"/>
        <end position="120"/>
    </location>
</feature>
<accession>A0A9P1DSI1</accession>
<evidence type="ECO:0000313" key="5">
    <source>
        <dbReference type="EMBL" id="CAL4801983.1"/>
    </source>
</evidence>
<proteinExistence type="predicted"/>
<reference evidence="4" key="2">
    <citation type="submission" date="2024-04" db="EMBL/GenBank/DDBJ databases">
        <authorList>
            <person name="Chen Y."/>
            <person name="Shah S."/>
            <person name="Dougan E. K."/>
            <person name="Thang M."/>
            <person name="Chan C."/>
        </authorList>
    </citation>
    <scope>NUCLEOTIDE SEQUENCE [LARGE SCALE GENOMIC DNA]</scope>
</reference>
<protein>
    <submittedName>
        <fullName evidence="5">Poly(U)-specific endoribonuclease</fullName>
    </submittedName>
</protein>
<keyword evidence="1" id="KW-0175">Coiled coil</keyword>
<evidence type="ECO:0000313" key="6">
    <source>
        <dbReference type="Proteomes" id="UP001152797"/>
    </source>
</evidence>